<keyword evidence="3" id="KW-1185">Reference proteome</keyword>
<evidence type="ECO:0000256" key="1">
    <source>
        <dbReference type="SAM" id="Phobius"/>
    </source>
</evidence>
<keyword evidence="1" id="KW-0472">Membrane</keyword>
<organism evidence="2 3">
    <name type="scientific">Salinimicrobium tongyeongense</name>
    <dbReference type="NCBI Taxonomy" id="2809707"/>
    <lineage>
        <taxon>Bacteria</taxon>
        <taxon>Pseudomonadati</taxon>
        <taxon>Bacteroidota</taxon>
        <taxon>Flavobacteriia</taxon>
        <taxon>Flavobacteriales</taxon>
        <taxon>Flavobacteriaceae</taxon>
        <taxon>Salinimicrobium</taxon>
    </lineage>
</organism>
<dbReference type="Gene3D" id="3.60.21.10">
    <property type="match status" value="1"/>
</dbReference>
<keyword evidence="1" id="KW-1133">Transmembrane helix</keyword>
<protein>
    <submittedName>
        <fullName evidence="2">Metallophosphatase</fullName>
    </submittedName>
</protein>
<dbReference type="InterPro" id="IPR029052">
    <property type="entry name" value="Metallo-depent_PP-like"/>
</dbReference>
<sequence length="1199" mass="137942">MTPKIPIPHLLLRFLYTYSFFTVFCLFSSFAQQQEQDSAAVSRVFYILSNTGPGAGMATLPLLESVAGDSQNDISATLILPGNITPSHGFPEVEPLRQNTREFLRKNLLQPLENFNGNIIFTPGINEWTGGSPENLDDLESFLQDNSNGKFLPNDGCPVEDIEINDEVALITVDSQWYLQDWDRSSDYNVECDIRTKERFFIEVKDALKDNFGKVKIIAVHHPVLTSSQTGVFNKIFPFSRQDFQNPLYRELRRRLETLASQFDDVIFVSGNDANLQYLHNGRNPQIISATAAGTTPAKTTKDAHFASEAPGYAKLRVFKNGTSNLEFFSLNPSGKTLLFSKKIPQERNTKIELEGAGWEKLGKTHSASIYSPEETQKSNFYRFLWGDRYRNVYNTKIEVPVLLLDTIYGGLTPIKEGGGQQSRSIRFINEDDHEYTLRALRKSATQYIQADLAPTTFIGDRIDNSYPQRLVLDYFTTSQPYAKFALDNFAEALDLPHIKPQIYYVPRQPALEIHNDEYGDELYELQAHAGSENKSFAQFEEPQDILSSFDLLEELREDPQARVNQEEYIKARLFDMLIGDWDRHQDNWRWAEYEDETGKTYTPIPRDRDQAFSKYDGPLIRLIKLAEPRLRKMQTYDEDIDSIKWFNWSGYPLDLQVLYQTRWEQWEEQVKLIQNTITNEQIQQAFAELPAAAQDHTIEEIKQNLKKRRANMMGIARNYYEHLQKFKVITGTDEDENFEIIRQNDGKTEIIQQSEGEEIFRQTYNSEETEDIWIYGMAGDDRFTTSGEGDNLINIKVLGGPGKDTYNFQNKRKVKLYDFKSAENEILQPGSRKLLVNSYKINNFNYKKFKYNIFKTVPYVNFETDAGFTLGAEAIWTKYGLVNNPFQARHKLLANYYFATRGFAVRYHGEFAHLFYNWNFGFTARYTSPNYGMNYFGAGSETIYDKDEVDRDYNRLKIQKWHFSPALIWRNDAGSVFDIGLSVDAYKVEYEAATYLGEILTPENDIFDQQFYAGAEANYRFYSKNSSAFPRLGSDIRLTTGYKKSIDEAKNELGYLEPSVSLNYPISSNGYMVFATKLGGEVIFGENYEIYHAATIGGNRSLRGYRNHRFNGKQAFYHSTDVRSALGVWENNFLPFIYGLTAGFDYGRVWVPEEDSHKWHSNYGGSIWISAGLALTGNIGLYHGGDGNRLSLMLNFKY</sequence>
<proteinExistence type="predicted"/>
<feature type="transmembrane region" description="Helical" evidence="1">
    <location>
        <begin position="12"/>
        <end position="31"/>
    </location>
</feature>
<evidence type="ECO:0000313" key="3">
    <source>
        <dbReference type="Proteomes" id="UP001163981"/>
    </source>
</evidence>
<reference evidence="2" key="1">
    <citation type="submission" date="2021-02" db="EMBL/GenBank/DDBJ databases">
        <title>Salinimicrobium sp. nov. isolated from seawater in Tongyeong, Republic of Korea.</title>
        <authorList>
            <person name="Lee S.-J."/>
        </authorList>
    </citation>
    <scope>NUCLEOTIDE SEQUENCE</scope>
    <source>
        <strain evidence="2">HN-2-9-2</strain>
    </source>
</reference>
<accession>A0ABY6NUD6</accession>
<dbReference type="EMBL" id="CP069620">
    <property type="protein sequence ID" value="UZH56526.1"/>
    <property type="molecule type" value="Genomic_DNA"/>
</dbReference>
<dbReference type="Proteomes" id="UP001163981">
    <property type="component" value="Chromosome"/>
</dbReference>
<dbReference type="SUPFAM" id="SSF56300">
    <property type="entry name" value="Metallo-dependent phosphatases"/>
    <property type="match status" value="1"/>
</dbReference>
<name>A0ABY6NUD6_9FLAO</name>
<dbReference type="RefSeq" id="WP_265165095.1">
    <property type="nucleotide sequence ID" value="NZ_CP069620.1"/>
</dbReference>
<gene>
    <name evidence="2" type="ORF">JRG66_06615</name>
</gene>
<keyword evidence="1" id="KW-0812">Transmembrane</keyword>
<evidence type="ECO:0000313" key="2">
    <source>
        <dbReference type="EMBL" id="UZH56526.1"/>
    </source>
</evidence>